<reference evidence="2 3" key="1">
    <citation type="submission" date="2014-01" db="EMBL/GenBank/DDBJ databases">
        <authorList>
            <person name="Zuccon D."/>
        </authorList>
    </citation>
    <scope>NUCLEOTIDE SEQUENCE [LARGE SCALE GENOMIC DNA]</scope>
    <source>
        <strain evidence="2 3">Y31</strain>
    </source>
</reference>
<dbReference type="InterPro" id="IPR009693">
    <property type="entry name" value="Glucitol_operon_activator"/>
</dbReference>
<dbReference type="RefSeq" id="WP_025267180.1">
    <property type="nucleotide sequence ID" value="NZ_JACI01000001.1"/>
</dbReference>
<keyword evidence="1" id="KW-0812">Transmembrane</keyword>
<dbReference type="AlphaFoldDB" id="A0A179D0U5"/>
<evidence type="ECO:0000313" key="3">
    <source>
        <dbReference type="Proteomes" id="UP000078358"/>
    </source>
</evidence>
<gene>
    <name evidence="2" type="ORF">F480_02540</name>
</gene>
<protein>
    <submittedName>
        <fullName evidence="2">XRE family transcriptional regulator</fullName>
    </submittedName>
</protein>
<name>A0A179D0U5_BIBTR</name>
<comment type="caution">
    <text evidence="2">The sequence shown here is derived from an EMBL/GenBank/DDBJ whole genome shotgun (WGS) entry which is preliminary data.</text>
</comment>
<keyword evidence="1" id="KW-1133">Transmembrane helix</keyword>
<feature type="transmembrane region" description="Helical" evidence="1">
    <location>
        <begin position="6"/>
        <end position="23"/>
    </location>
</feature>
<accession>A0A179D0U5</accession>
<evidence type="ECO:0000313" key="2">
    <source>
        <dbReference type="EMBL" id="OAQ15428.1"/>
    </source>
</evidence>
<keyword evidence="1" id="KW-0472">Membrane</keyword>
<organism evidence="2 3">
    <name type="scientific">Bibersteinia trehalosi Y31</name>
    <dbReference type="NCBI Taxonomy" id="1261658"/>
    <lineage>
        <taxon>Bacteria</taxon>
        <taxon>Pseudomonadati</taxon>
        <taxon>Pseudomonadota</taxon>
        <taxon>Gammaproteobacteria</taxon>
        <taxon>Pasteurellales</taxon>
        <taxon>Pasteurellaceae</taxon>
        <taxon>Bibersteinia</taxon>
    </lineage>
</organism>
<sequence length="118" mass="13059">MSSTAILIGFAVCMWLLQILLGWRQIRLFNQAYAEIAKKGKVVVGRNEGRFTPKAVIVLAVDNHNIVQECLTMQGFSVFAKPAFSTVLTGKSLTEIQPEQAFPNNKALQNALKIALIR</sequence>
<evidence type="ECO:0000256" key="1">
    <source>
        <dbReference type="SAM" id="Phobius"/>
    </source>
</evidence>
<dbReference type="EMBL" id="JACI01000001">
    <property type="protein sequence ID" value="OAQ15428.1"/>
    <property type="molecule type" value="Genomic_DNA"/>
</dbReference>
<dbReference type="Proteomes" id="UP000078358">
    <property type="component" value="Unassembled WGS sequence"/>
</dbReference>
<dbReference type="PATRIC" id="fig|1261658.3.peg.511"/>
<dbReference type="PIRSF" id="PIRSF011474">
    <property type="entry name" value="Glucitol_operon_activator"/>
    <property type="match status" value="1"/>
</dbReference>
<dbReference type="Pfam" id="PF06923">
    <property type="entry name" value="GutM"/>
    <property type="match status" value="1"/>
</dbReference>
<proteinExistence type="predicted"/>